<dbReference type="AlphaFoldDB" id="A0A1X2G9K9"/>
<feature type="compositionally biased region" description="Low complexity" evidence="1">
    <location>
        <begin position="291"/>
        <end position="321"/>
    </location>
</feature>
<feature type="region of interest" description="Disordered" evidence="1">
    <location>
        <begin position="90"/>
        <end position="171"/>
    </location>
</feature>
<name>A0A1X2G9K9_9FUNG</name>
<comment type="caution">
    <text evidence="3">The sequence shown here is derived from an EMBL/GenBank/DDBJ whole genome shotgun (WGS) entry which is preliminary data.</text>
</comment>
<feature type="compositionally biased region" description="Polar residues" evidence="1">
    <location>
        <begin position="361"/>
        <end position="370"/>
    </location>
</feature>
<organism evidence="3 4">
    <name type="scientific">Hesseltinella vesiculosa</name>
    <dbReference type="NCBI Taxonomy" id="101127"/>
    <lineage>
        <taxon>Eukaryota</taxon>
        <taxon>Fungi</taxon>
        <taxon>Fungi incertae sedis</taxon>
        <taxon>Mucoromycota</taxon>
        <taxon>Mucoromycotina</taxon>
        <taxon>Mucoromycetes</taxon>
        <taxon>Mucorales</taxon>
        <taxon>Cunninghamellaceae</taxon>
        <taxon>Hesseltinella</taxon>
    </lineage>
</organism>
<reference evidence="3 4" key="1">
    <citation type="submission" date="2016-07" db="EMBL/GenBank/DDBJ databases">
        <title>Pervasive Adenine N6-methylation of Active Genes in Fungi.</title>
        <authorList>
            <consortium name="DOE Joint Genome Institute"/>
            <person name="Mondo S.J."/>
            <person name="Dannebaum R.O."/>
            <person name="Kuo R.C."/>
            <person name="Labutti K."/>
            <person name="Haridas S."/>
            <person name="Kuo A."/>
            <person name="Salamov A."/>
            <person name="Ahrendt S.R."/>
            <person name="Lipzen A."/>
            <person name="Sullivan W."/>
            <person name="Andreopoulos W.B."/>
            <person name="Clum A."/>
            <person name="Lindquist E."/>
            <person name="Daum C."/>
            <person name="Ramamoorthy G.K."/>
            <person name="Gryganskyi A."/>
            <person name="Culley D."/>
            <person name="Magnuson J.K."/>
            <person name="James T.Y."/>
            <person name="O'Malley M.A."/>
            <person name="Stajich J.E."/>
            <person name="Spatafora J.W."/>
            <person name="Visel A."/>
            <person name="Grigoriev I.V."/>
        </authorList>
    </citation>
    <scope>NUCLEOTIDE SEQUENCE [LARGE SCALE GENOMIC DNA]</scope>
    <source>
        <strain evidence="3 4">NRRL 3301</strain>
    </source>
</reference>
<dbReference type="EMBL" id="MCGT01000029">
    <property type="protein sequence ID" value="ORX48549.1"/>
    <property type="molecule type" value="Genomic_DNA"/>
</dbReference>
<gene>
    <name evidence="3" type="ORF">DM01DRAFT_1117340</name>
</gene>
<evidence type="ECO:0000259" key="2">
    <source>
        <dbReference type="Pfam" id="PF10390"/>
    </source>
</evidence>
<evidence type="ECO:0000256" key="1">
    <source>
        <dbReference type="SAM" id="MobiDB-lite"/>
    </source>
</evidence>
<dbReference type="InterPro" id="IPR036390">
    <property type="entry name" value="WH_DNA-bd_sf"/>
</dbReference>
<dbReference type="Proteomes" id="UP000242146">
    <property type="component" value="Unassembled WGS sequence"/>
</dbReference>
<feature type="compositionally biased region" description="Basic and acidic residues" evidence="1">
    <location>
        <begin position="90"/>
        <end position="116"/>
    </location>
</feature>
<dbReference type="Pfam" id="PF10390">
    <property type="entry name" value="ELL"/>
    <property type="match status" value="1"/>
</dbReference>
<accession>A0A1X2G9K9</accession>
<protein>
    <recommendedName>
        <fullName evidence="2">RNA polymerase II elongation factor ELL N-terminal domain-containing protein</fullName>
    </recommendedName>
</protein>
<proteinExistence type="predicted"/>
<dbReference type="SUPFAM" id="SSF46785">
    <property type="entry name" value="Winged helix' DNA-binding domain"/>
    <property type="match status" value="1"/>
</dbReference>
<dbReference type="Gene3D" id="1.10.10.2670">
    <property type="entry name" value="E3 ubiquitin-protein ligase"/>
    <property type="match status" value="1"/>
</dbReference>
<dbReference type="GO" id="GO:0008023">
    <property type="term" value="C:transcription elongation factor complex"/>
    <property type="evidence" value="ECO:0007669"/>
    <property type="project" value="InterPro"/>
</dbReference>
<dbReference type="GO" id="GO:0006368">
    <property type="term" value="P:transcription elongation by RNA polymerase II"/>
    <property type="evidence" value="ECO:0007669"/>
    <property type="project" value="InterPro"/>
</dbReference>
<evidence type="ECO:0000313" key="4">
    <source>
        <dbReference type="Proteomes" id="UP000242146"/>
    </source>
</evidence>
<keyword evidence="4" id="KW-1185">Reference proteome</keyword>
<dbReference type="STRING" id="101127.A0A1X2G9K9"/>
<dbReference type="InterPro" id="IPR042065">
    <property type="entry name" value="E3_ELL-like"/>
</dbReference>
<evidence type="ECO:0000313" key="3">
    <source>
        <dbReference type="EMBL" id="ORX48549.1"/>
    </source>
</evidence>
<feature type="region of interest" description="Disordered" evidence="1">
    <location>
        <begin position="268"/>
        <end position="370"/>
    </location>
</feature>
<dbReference type="OrthoDB" id="2587563at2759"/>
<feature type="domain" description="RNA polymerase II elongation factor ELL N-terminal" evidence="2">
    <location>
        <begin position="92"/>
        <end position="254"/>
    </location>
</feature>
<dbReference type="InterPro" id="IPR019464">
    <property type="entry name" value="ELL_N"/>
</dbReference>
<sequence length="525" mass="59498">MTKRKQIFSVRLNRDAFNTIMKQPQSMKMEIRPSSSILYVDERPFEFSLRQEQSTIVVYEKNKTAQQDDDDQRVFYVGDVTHGGYMRQVLSEEDKKRTRNRTEQSEKEKQARRIELLDVPGIPTPSKKYSPVSSATPTYKRKPESHLMSPSGSRIATAVASPLPSSTQSTSRLDPVALNNLRERLIHLLALESRPTDQLTQMLKVSLNDLSVLLKKVAAHAKGQWVLRPEVYKDIRIWDWSRYDDKERATVRRKAEEAYNLLKLPRHAPERGNLVQRKQRVPPKLIPPPSQTNTPTSSSTPTSSATHTATHHSPAATSSTANGVNNGHKPITTAKRPEPAITPVTDDGPKPVAKKRKTLASPMTNTKSNLDTNKKAAKIPAPQPMQDHEINGVTSSEDEEVDAHYVAPKIVTQSDFDSLCRDHQEAQQSYIQFKKSLTTTYPLYVEALGAVHVASASKDVLLKQVKAYYKTKGGDMHQWQRLLLLSRRFNVYHTKLNLMWDTIAKAYRQKKFVMDRSLARKRSSA</sequence>